<dbReference type="InterPro" id="IPR007527">
    <property type="entry name" value="Znf_SWIM"/>
</dbReference>
<sequence>MNARGFPAFGPSRRGRGHFAKTWWGRAWIKALEDTALDERPLKEGRRYAYTGKVGPITVSPGRLAAPVHDAGDEVSYNTVVRLAPLSERDWERFLDQVASRAGHIAALLDRDMPHDLVSSAEDAGVSLLPHIGDLEPDCDCPEWELPCKHAAALAFQASWLLDADPFVLLLIRGKGERELLEELQTRNVLARARPAPGTPVAEAYSRLPGPLPEVPCAPTEPVSIPAIDPPPGVTPEALRRLITDAAQRARELLADSVNADPSPALTLWQDTVRLAALHPELNLASPRAARAWQHGGRQGLQTLESTWNPTRLDLARARTALAATWDDSVEPPEFEVSRNHWTLTGRGVQLRLGRDGRWYPYRQESGEWWPAGAPERDPAAALAELLGGPD</sequence>
<protein>
    <submittedName>
        <fullName evidence="3">SWIM zinc finger family protein</fullName>
    </submittedName>
</protein>
<evidence type="ECO:0000259" key="2">
    <source>
        <dbReference type="PROSITE" id="PS50966"/>
    </source>
</evidence>
<keyword evidence="1" id="KW-0479">Metal-binding</keyword>
<dbReference type="Pfam" id="PF04434">
    <property type="entry name" value="SWIM"/>
    <property type="match status" value="1"/>
</dbReference>
<reference evidence="3 4" key="1">
    <citation type="submission" date="2024-09" db="EMBL/GenBank/DDBJ databases">
        <authorList>
            <person name="Sun Q."/>
            <person name="Mori K."/>
        </authorList>
    </citation>
    <scope>NUCLEOTIDE SEQUENCE [LARGE SCALE GENOMIC DNA]</scope>
    <source>
        <strain evidence="3 4">TBRC 7907</strain>
    </source>
</reference>
<dbReference type="EMBL" id="JBHLZU010000019">
    <property type="protein sequence ID" value="MFB9906922.1"/>
    <property type="molecule type" value="Genomic_DNA"/>
</dbReference>
<dbReference type="RefSeq" id="WP_377856129.1">
    <property type="nucleotide sequence ID" value="NZ_JBHLZU010000019.1"/>
</dbReference>
<gene>
    <name evidence="3" type="ORF">ACFFQA_23550</name>
</gene>
<evidence type="ECO:0000313" key="4">
    <source>
        <dbReference type="Proteomes" id="UP001589693"/>
    </source>
</evidence>
<comment type="caution">
    <text evidence="3">The sequence shown here is derived from an EMBL/GenBank/DDBJ whole genome shotgun (WGS) entry which is preliminary data.</text>
</comment>
<dbReference type="PROSITE" id="PS50966">
    <property type="entry name" value="ZF_SWIM"/>
    <property type="match status" value="1"/>
</dbReference>
<evidence type="ECO:0000256" key="1">
    <source>
        <dbReference type="PROSITE-ProRule" id="PRU00325"/>
    </source>
</evidence>
<keyword evidence="1" id="KW-0863">Zinc-finger</keyword>
<dbReference type="PANTHER" id="PTHR38133:SF1">
    <property type="entry name" value="SLR1429 PROTEIN"/>
    <property type="match status" value="1"/>
</dbReference>
<name>A0ABV6A1A2_9PSEU</name>
<proteinExistence type="predicted"/>
<evidence type="ECO:0000313" key="3">
    <source>
        <dbReference type="EMBL" id="MFB9906922.1"/>
    </source>
</evidence>
<feature type="domain" description="SWIM-type" evidence="2">
    <location>
        <begin position="124"/>
        <end position="159"/>
    </location>
</feature>
<dbReference type="PANTHER" id="PTHR38133">
    <property type="entry name" value="SLR1429 PROTEIN"/>
    <property type="match status" value="1"/>
</dbReference>
<organism evidence="3 4">
    <name type="scientific">Allokutzneria oryzae</name>
    <dbReference type="NCBI Taxonomy" id="1378989"/>
    <lineage>
        <taxon>Bacteria</taxon>
        <taxon>Bacillati</taxon>
        <taxon>Actinomycetota</taxon>
        <taxon>Actinomycetes</taxon>
        <taxon>Pseudonocardiales</taxon>
        <taxon>Pseudonocardiaceae</taxon>
        <taxon>Allokutzneria</taxon>
    </lineage>
</organism>
<keyword evidence="1" id="KW-0862">Zinc</keyword>
<accession>A0ABV6A1A2</accession>
<keyword evidence="4" id="KW-1185">Reference proteome</keyword>
<dbReference type="Proteomes" id="UP001589693">
    <property type="component" value="Unassembled WGS sequence"/>
</dbReference>